<dbReference type="RefSeq" id="WP_218259232.1">
    <property type="nucleotide sequence ID" value="NZ_CP077713.1"/>
</dbReference>
<sequence>MESEIRKLLDKAEKLVDKCVECGNSDCEECDDARELLNEIREKIDHLEDRKVARRLSTLLYGLEVKLEDLE</sequence>
<organism evidence="1 2">
    <name type="scientific">Saccharolobus shibatae</name>
    <dbReference type="NCBI Taxonomy" id="2286"/>
    <lineage>
        <taxon>Archaea</taxon>
        <taxon>Thermoproteota</taxon>
        <taxon>Thermoprotei</taxon>
        <taxon>Sulfolobales</taxon>
        <taxon>Sulfolobaceae</taxon>
        <taxon>Saccharolobus</taxon>
    </lineage>
</organism>
<dbReference type="Proteomes" id="UP000694036">
    <property type="component" value="Chromosome"/>
</dbReference>
<protein>
    <submittedName>
        <fullName evidence="1">Uncharacterized protein</fullName>
    </submittedName>
</protein>
<dbReference type="EMBL" id="CP077713">
    <property type="protein sequence ID" value="QXJ33821.1"/>
    <property type="molecule type" value="Genomic_DNA"/>
</dbReference>
<proteinExistence type="predicted"/>
<keyword evidence="2" id="KW-1185">Reference proteome</keyword>
<name>A0A8F5BYQ5_9CREN</name>
<dbReference type="GeneID" id="65555829"/>
<dbReference type="AlphaFoldDB" id="A0A8F5BYQ5"/>
<evidence type="ECO:0000313" key="2">
    <source>
        <dbReference type="Proteomes" id="UP000694036"/>
    </source>
</evidence>
<reference evidence="1 2" key="1">
    <citation type="journal article" date="2021" name="Environ. Microbiol.">
        <title>New insights into the diversity and evolution of the archaeal mobilome from three complete genomes of Saccharolobus shibatae.</title>
        <authorList>
            <person name="Medvedeva S."/>
            <person name="Brandt D."/>
            <person name="Cvirkaite-Krupovic V."/>
            <person name="Liu Y."/>
            <person name="Severinov K."/>
            <person name="Ishino S."/>
            <person name="Ishino Y."/>
            <person name="Prangishvili D."/>
            <person name="Kalinowski J."/>
            <person name="Krupovic M."/>
        </authorList>
    </citation>
    <scope>NUCLEOTIDE SEQUENCE [LARGE SCALE GENOMIC DNA]</scope>
    <source>
        <strain evidence="1 2">S38A</strain>
    </source>
</reference>
<gene>
    <name evidence="1" type="ORF">J5U22_00366</name>
</gene>
<accession>A0A8F5BYQ5</accession>
<evidence type="ECO:0000313" key="1">
    <source>
        <dbReference type="EMBL" id="QXJ33821.1"/>
    </source>
</evidence>